<name>A0A1U9ZWR7_9ACTN</name>
<keyword evidence="2" id="KW-1185">Reference proteome</keyword>
<gene>
    <name evidence="1" type="ORF">BKM31_13805</name>
</gene>
<sequence>MDRSELQATRSRLTDDLSIDPGELREIALRLLDEVTRERLRESLLRADYADLLEASRAAVAATWQGCPDPTAPLEHRLRRLGLLPPLGMPPGQALADAASLCTVLRGTP</sequence>
<dbReference type="KEGG" id="noa:BKM31_13805"/>
<accession>A0A1U9ZWR7</accession>
<evidence type="ECO:0000313" key="2">
    <source>
        <dbReference type="Proteomes" id="UP000190797"/>
    </source>
</evidence>
<dbReference type="RefSeq" id="WP_080038554.1">
    <property type="nucleotide sequence ID" value="NZ_CP017717.1"/>
</dbReference>
<dbReference type="AlphaFoldDB" id="A0A1U9ZWR7"/>
<organism evidence="1 2">
    <name type="scientific">[Actinomadura] parvosata subsp. kistnae</name>
    <dbReference type="NCBI Taxonomy" id="1909395"/>
    <lineage>
        <taxon>Bacteria</taxon>
        <taxon>Bacillati</taxon>
        <taxon>Actinomycetota</taxon>
        <taxon>Actinomycetes</taxon>
        <taxon>Streptosporangiales</taxon>
        <taxon>Streptosporangiaceae</taxon>
        <taxon>Nonomuraea</taxon>
    </lineage>
</organism>
<proteinExistence type="predicted"/>
<dbReference type="Proteomes" id="UP000190797">
    <property type="component" value="Chromosome"/>
</dbReference>
<dbReference type="EMBL" id="CP017717">
    <property type="protein sequence ID" value="AQZ62395.1"/>
    <property type="molecule type" value="Genomic_DNA"/>
</dbReference>
<protein>
    <submittedName>
        <fullName evidence="1">Uncharacterized protein</fullName>
    </submittedName>
</protein>
<evidence type="ECO:0000313" key="1">
    <source>
        <dbReference type="EMBL" id="AQZ62395.1"/>
    </source>
</evidence>
<reference evidence="2" key="1">
    <citation type="journal article" date="2017" name="Med. Chem. Commun.">
        <title>Nonomuraea sp. ATCC 55076 harbours the largest actinomycete chromosome to date and the kistamicin biosynthetic gene cluster.</title>
        <authorList>
            <person name="Nazari B."/>
            <person name="Forneris C.C."/>
            <person name="Gibson M.I."/>
            <person name="Moon K."/>
            <person name="Schramma K.R."/>
            <person name="Seyedsayamdost M.R."/>
        </authorList>
    </citation>
    <scope>NUCLEOTIDE SEQUENCE [LARGE SCALE GENOMIC DNA]</scope>
    <source>
        <strain evidence="2">ATCC 55076</strain>
    </source>
</reference>